<dbReference type="AlphaFoldDB" id="A0A0K1Q5N5"/>
<keyword evidence="7" id="KW-0175">Coiled coil</keyword>
<dbReference type="Pfam" id="PF04977">
    <property type="entry name" value="DivIC"/>
    <property type="match status" value="1"/>
</dbReference>
<sequence length="101" mass="11390">MGVESMISETWLRGLPLAVLTISLVAVPVLLLEPQGLPRMRALEGELRGVEAENAELRRDVGKLRSEVKELRENPTAVERIAREQLGLVRKSEVVFQFDRK</sequence>
<evidence type="ECO:0000313" key="9">
    <source>
        <dbReference type="EMBL" id="AKV01039.1"/>
    </source>
</evidence>
<dbReference type="STRING" id="1391654.AKJ09_07702"/>
<evidence type="ECO:0000256" key="4">
    <source>
        <dbReference type="ARBA" id="ARBA00022989"/>
    </source>
</evidence>
<accession>A0A0K1Q5N5</accession>
<evidence type="ECO:0000256" key="5">
    <source>
        <dbReference type="ARBA" id="ARBA00023136"/>
    </source>
</evidence>
<evidence type="ECO:0000256" key="3">
    <source>
        <dbReference type="ARBA" id="ARBA00022692"/>
    </source>
</evidence>
<organism evidence="9 10">
    <name type="scientific">Labilithrix luteola</name>
    <dbReference type="NCBI Taxonomy" id="1391654"/>
    <lineage>
        <taxon>Bacteria</taxon>
        <taxon>Pseudomonadati</taxon>
        <taxon>Myxococcota</taxon>
        <taxon>Polyangia</taxon>
        <taxon>Polyangiales</taxon>
        <taxon>Labilitrichaceae</taxon>
        <taxon>Labilithrix</taxon>
    </lineage>
</organism>
<keyword evidence="4 8" id="KW-1133">Transmembrane helix</keyword>
<reference evidence="9 10" key="1">
    <citation type="submission" date="2015-08" db="EMBL/GenBank/DDBJ databases">
        <authorList>
            <person name="Babu N.S."/>
            <person name="Beckwith C.J."/>
            <person name="Beseler K.G."/>
            <person name="Brison A."/>
            <person name="Carone J.V."/>
            <person name="Caskin T.P."/>
            <person name="Diamond M."/>
            <person name="Durham M.E."/>
            <person name="Foxe J.M."/>
            <person name="Go M."/>
            <person name="Henderson B.A."/>
            <person name="Jones I.B."/>
            <person name="McGettigan J.A."/>
            <person name="Micheletti S.J."/>
            <person name="Nasrallah M.E."/>
            <person name="Ortiz D."/>
            <person name="Piller C.R."/>
            <person name="Privatt S.R."/>
            <person name="Schneider S.L."/>
            <person name="Sharp S."/>
            <person name="Smith T.C."/>
            <person name="Stanton J.D."/>
            <person name="Ullery H.E."/>
            <person name="Wilson R.J."/>
            <person name="Serrano M.G."/>
            <person name="Buck G."/>
            <person name="Lee V."/>
            <person name="Wang Y."/>
            <person name="Carvalho R."/>
            <person name="Voegtly L."/>
            <person name="Shi R."/>
            <person name="Duckworth R."/>
            <person name="Johnson A."/>
            <person name="Loviza R."/>
            <person name="Walstead R."/>
            <person name="Shah Z."/>
            <person name="Kiflezghi M."/>
            <person name="Wade K."/>
            <person name="Ball S.L."/>
            <person name="Bradley K.W."/>
            <person name="Asai D.J."/>
            <person name="Bowman C.A."/>
            <person name="Russell D.A."/>
            <person name="Pope W.H."/>
            <person name="Jacobs-Sera D."/>
            <person name="Hendrix R.W."/>
            <person name="Hatfull G.F."/>
        </authorList>
    </citation>
    <scope>NUCLEOTIDE SEQUENCE [LARGE SCALE GENOMIC DNA]</scope>
    <source>
        <strain evidence="9 10">DSM 27648</strain>
    </source>
</reference>
<evidence type="ECO:0000313" key="10">
    <source>
        <dbReference type="Proteomes" id="UP000064967"/>
    </source>
</evidence>
<dbReference type="InterPro" id="IPR023081">
    <property type="entry name" value="Cell_div_FtsB"/>
</dbReference>
<evidence type="ECO:0000256" key="6">
    <source>
        <dbReference type="ARBA" id="ARBA00023306"/>
    </source>
</evidence>
<dbReference type="KEGG" id="llu:AKJ09_07702"/>
<keyword evidence="5 8" id="KW-0472">Membrane</keyword>
<evidence type="ECO:0000256" key="7">
    <source>
        <dbReference type="SAM" id="Coils"/>
    </source>
</evidence>
<evidence type="ECO:0000256" key="8">
    <source>
        <dbReference type="SAM" id="Phobius"/>
    </source>
</evidence>
<evidence type="ECO:0000256" key="1">
    <source>
        <dbReference type="ARBA" id="ARBA00022475"/>
    </source>
</evidence>
<keyword evidence="1" id="KW-1003">Cell membrane</keyword>
<dbReference type="GO" id="GO:0043093">
    <property type="term" value="P:FtsZ-dependent cytokinesis"/>
    <property type="evidence" value="ECO:0007669"/>
    <property type="project" value="TreeGrafter"/>
</dbReference>
<dbReference type="EMBL" id="CP012333">
    <property type="protein sequence ID" value="AKV01039.1"/>
    <property type="molecule type" value="Genomic_DNA"/>
</dbReference>
<keyword evidence="2 9" id="KW-0132">Cell division</keyword>
<feature type="transmembrane region" description="Helical" evidence="8">
    <location>
        <begin position="12"/>
        <end position="32"/>
    </location>
</feature>
<dbReference type="Proteomes" id="UP000064967">
    <property type="component" value="Chromosome"/>
</dbReference>
<gene>
    <name evidence="9" type="ORF">AKJ09_07702</name>
</gene>
<protein>
    <submittedName>
        <fullName evidence="9">Cell division protein DivIC (FtsB), stabilizes FtsL against RasP cleavage</fullName>
    </submittedName>
</protein>
<dbReference type="InterPro" id="IPR007060">
    <property type="entry name" value="FtsL/DivIC"/>
</dbReference>
<dbReference type="GO" id="GO:0030428">
    <property type="term" value="C:cell septum"/>
    <property type="evidence" value="ECO:0007669"/>
    <property type="project" value="TreeGrafter"/>
</dbReference>
<keyword evidence="10" id="KW-1185">Reference proteome</keyword>
<proteinExistence type="predicted"/>
<dbReference type="PANTHER" id="PTHR37485">
    <property type="entry name" value="CELL DIVISION PROTEIN FTSB"/>
    <property type="match status" value="1"/>
</dbReference>
<keyword evidence="6" id="KW-0131">Cell cycle</keyword>
<name>A0A0K1Q5N5_9BACT</name>
<dbReference type="PANTHER" id="PTHR37485:SF1">
    <property type="entry name" value="CELL DIVISION PROTEIN FTSB"/>
    <property type="match status" value="1"/>
</dbReference>
<dbReference type="PATRIC" id="fig|1391654.3.peg.7812"/>
<feature type="coiled-coil region" evidence="7">
    <location>
        <begin position="40"/>
        <end position="74"/>
    </location>
</feature>
<keyword evidence="3 8" id="KW-0812">Transmembrane</keyword>
<evidence type="ECO:0000256" key="2">
    <source>
        <dbReference type="ARBA" id="ARBA00022618"/>
    </source>
</evidence>